<proteinExistence type="predicted"/>
<organism evidence="1 2">
    <name type="scientific">Domibacillus antri</name>
    <dbReference type="NCBI Taxonomy" id="1714264"/>
    <lineage>
        <taxon>Bacteria</taxon>
        <taxon>Bacillati</taxon>
        <taxon>Bacillota</taxon>
        <taxon>Bacilli</taxon>
        <taxon>Bacillales</taxon>
        <taxon>Bacillaceae</taxon>
        <taxon>Domibacillus</taxon>
    </lineage>
</organism>
<evidence type="ECO:0000313" key="2">
    <source>
        <dbReference type="Proteomes" id="UP000185568"/>
    </source>
</evidence>
<evidence type="ECO:0000313" key="1">
    <source>
        <dbReference type="EMBL" id="OLN21753.1"/>
    </source>
</evidence>
<protein>
    <submittedName>
        <fullName evidence="1">Uncharacterized protein</fullName>
    </submittedName>
</protein>
<dbReference type="OrthoDB" id="1936598at2"/>
<dbReference type="EMBL" id="MSDU01000032">
    <property type="protein sequence ID" value="OLN21753.1"/>
    <property type="molecule type" value="Genomic_DNA"/>
</dbReference>
<dbReference type="AlphaFoldDB" id="A0A1Q8Q336"/>
<name>A0A1Q8Q336_9BACI</name>
<dbReference type="RefSeq" id="WP_075399198.1">
    <property type="nucleotide sequence ID" value="NZ_MSDU01000032.1"/>
</dbReference>
<dbReference type="STRING" id="1714264.BTO30_13215"/>
<reference evidence="1 2" key="1">
    <citation type="submission" date="2016-12" db="EMBL/GenBank/DDBJ databases">
        <title>Domibacillus antri genome sequencing.</title>
        <authorList>
            <person name="Verma A."/>
            <person name="Krishnamurthi S."/>
        </authorList>
    </citation>
    <scope>NUCLEOTIDE SEQUENCE [LARGE SCALE GENOMIC DNA]</scope>
    <source>
        <strain evidence="1 2">XD80</strain>
    </source>
</reference>
<accession>A0A1Q8Q336</accession>
<gene>
    <name evidence="1" type="ORF">BTO30_13215</name>
</gene>
<keyword evidence="2" id="KW-1185">Reference proteome</keyword>
<comment type="caution">
    <text evidence="1">The sequence shown here is derived from an EMBL/GenBank/DDBJ whole genome shotgun (WGS) entry which is preliminary data.</text>
</comment>
<sequence>MGYLQLGICHRMSVHKDKMTKMKLTNEMLISKLNKEMDMSLFNYGENENEITFVIKEPILIQLHNFMQFQFSLYPQNKSETKEFEALLNRVTNASYKELIELSKERSIYNFQHNQISHKIQVDSWNWLQVDVSLFVIFVEGKILMEGYNSFLGYFENLVRSSSGNWSIAGAFRGFIQ</sequence>
<dbReference type="Proteomes" id="UP000185568">
    <property type="component" value="Unassembled WGS sequence"/>
</dbReference>